<dbReference type="Gene3D" id="3.90.1300.10">
    <property type="entry name" value="Amidase signature (AS) domain"/>
    <property type="match status" value="1"/>
</dbReference>
<dbReference type="PANTHER" id="PTHR11895:SF67">
    <property type="entry name" value="AMIDASE DOMAIN-CONTAINING PROTEIN"/>
    <property type="match status" value="1"/>
</dbReference>
<evidence type="ECO:0000259" key="2">
    <source>
        <dbReference type="Pfam" id="PF01425"/>
    </source>
</evidence>
<keyword evidence="4" id="KW-1185">Reference proteome</keyword>
<evidence type="ECO:0000313" key="4">
    <source>
        <dbReference type="Proteomes" id="UP000019140"/>
    </source>
</evidence>
<sequence length="459" mass="48933">MNAPAHPLVYDPKSPPLLPFSDQVIAAFADGRDTPRAYLERCLDIIAEREPAVLAFVCRDDVGARNAADAATERYKHGRPLSLMDGCPVAVKDIIETVDMPTQMNSPIYAGWQSGRDAASVYALRQSGAVIVGKTVTTEFASGASGPTRNPFDPTRTPGGSSSGTAAAVGAGMVPGGLGTQTAGSVVRPAAYCGAYGFKPTHAALNMGGIHPISHSHDTLGTIASSIDACWRLAYQIAHHVGGTSPHPGLVGPAALGAGVRPTRLIWLYTDGWKEVDGASINAFDGLMRELKQKGVEIVDRSDDDEIAKLEQLLAGVDVVASTITAYERRWPYLDYYHRDPSTLSPYLRDSIEKSAALTAADFRVTTEKRAQIRHQVAALGTRADGFITFTSSGPAPLGLDWTGSRSFQICQTLMSTPAFTIPLLEVEGLPLGVQLIGFVDQDERLARQAKWMAEACLA</sequence>
<dbReference type="InterPro" id="IPR000120">
    <property type="entry name" value="Amidase"/>
</dbReference>
<organism evidence="3 4">
    <name type="scientific">Candidatus Entotheonella gemina</name>
    <dbReference type="NCBI Taxonomy" id="1429439"/>
    <lineage>
        <taxon>Bacteria</taxon>
        <taxon>Pseudomonadati</taxon>
        <taxon>Nitrospinota/Tectimicrobiota group</taxon>
        <taxon>Candidatus Tectimicrobiota</taxon>
        <taxon>Candidatus Entotheonellia</taxon>
        <taxon>Candidatus Entotheonellales</taxon>
        <taxon>Candidatus Entotheonellaceae</taxon>
        <taxon>Candidatus Entotheonella</taxon>
    </lineage>
</organism>
<accession>W4M9V0</accession>
<comment type="caution">
    <text evidence="3">The sequence shown here is derived from an EMBL/GenBank/DDBJ whole genome shotgun (WGS) entry which is preliminary data.</text>
</comment>
<dbReference type="GO" id="GO:0003824">
    <property type="term" value="F:catalytic activity"/>
    <property type="evidence" value="ECO:0007669"/>
    <property type="project" value="InterPro"/>
</dbReference>
<dbReference type="Proteomes" id="UP000019140">
    <property type="component" value="Unassembled WGS sequence"/>
</dbReference>
<evidence type="ECO:0000313" key="3">
    <source>
        <dbReference type="EMBL" id="ETX06978.1"/>
    </source>
</evidence>
<protein>
    <recommendedName>
        <fullName evidence="2">Amidase domain-containing protein</fullName>
    </recommendedName>
</protein>
<dbReference type="AlphaFoldDB" id="W4M9V0"/>
<dbReference type="SUPFAM" id="SSF75304">
    <property type="entry name" value="Amidase signature (AS) enzymes"/>
    <property type="match status" value="1"/>
</dbReference>
<reference evidence="3 4" key="1">
    <citation type="journal article" date="2014" name="Nature">
        <title>An environmental bacterial taxon with a large and distinct metabolic repertoire.</title>
        <authorList>
            <person name="Wilson M.C."/>
            <person name="Mori T."/>
            <person name="Ruckert C."/>
            <person name="Uria A.R."/>
            <person name="Helf M.J."/>
            <person name="Takada K."/>
            <person name="Gernert C."/>
            <person name="Steffens U.A."/>
            <person name="Heycke N."/>
            <person name="Schmitt S."/>
            <person name="Rinke C."/>
            <person name="Helfrich E.J."/>
            <person name="Brachmann A.O."/>
            <person name="Gurgui C."/>
            <person name="Wakimoto T."/>
            <person name="Kracht M."/>
            <person name="Crusemann M."/>
            <person name="Hentschel U."/>
            <person name="Abe I."/>
            <person name="Matsunaga S."/>
            <person name="Kalinowski J."/>
            <person name="Takeyama H."/>
            <person name="Piel J."/>
        </authorList>
    </citation>
    <scope>NUCLEOTIDE SEQUENCE [LARGE SCALE GENOMIC DNA]</scope>
    <source>
        <strain evidence="4">TSY2</strain>
    </source>
</reference>
<feature type="domain" description="Amidase" evidence="2">
    <location>
        <begin position="39"/>
        <end position="446"/>
    </location>
</feature>
<dbReference type="Pfam" id="PF01425">
    <property type="entry name" value="Amidase"/>
    <property type="match status" value="1"/>
</dbReference>
<evidence type="ECO:0000256" key="1">
    <source>
        <dbReference type="SAM" id="MobiDB-lite"/>
    </source>
</evidence>
<feature type="compositionally biased region" description="Low complexity" evidence="1">
    <location>
        <begin position="154"/>
        <end position="165"/>
    </location>
</feature>
<dbReference type="InterPro" id="IPR036928">
    <property type="entry name" value="AS_sf"/>
</dbReference>
<feature type="region of interest" description="Disordered" evidence="1">
    <location>
        <begin position="142"/>
        <end position="165"/>
    </location>
</feature>
<dbReference type="PATRIC" id="fig|1429439.4.peg.2372"/>
<dbReference type="EMBL" id="AZHX01000556">
    <property type="protein sequence ID" value="ETX06978.1"/>
    <property type="molecule type" value="Genomic_DNA"/>
</dbReference>
<proteinExistence type="predicted"/>
<gene>
    <name evidence="3" type="ORF">ETSY2_13885</name>
</gene>
<dbReference type="HOGENOM" id="CLU_009600_0_0_7"/>
<dbReference type="InterPro" id="IPR023631">
    <property type="entry name" value="Amidase_dom"/>
</dbReference>
<name>W4M9V0_9BACT</name>
<dbReference type="PANTHER" id="PTHR11895">
    <property type="entry name" value="TRANSAMIDASE"/>
    <property type="match status" value="1"/>
</dbReference>